<dbReference type="Gene3D" id="3.30.420.10">
    <property type="entry name" value="Ribonuclease H-like superfamily/Ribonuclease H"/>
    <property type="match status" value="1"/>
</dbReference>
<dbReference type="InterPro" id="IPR036397">
    <property type="entry name" value="RNaseH_sf"/>
</dbReference>
<dbReference type="Ensembl" id="ENSGACT00000031448.1">
    <property type="protein sequence ID" value="ENSGACP00000053814.1"/>
    <property type="gene ID" value="ENSGACG00000027749.1"/>
</dbReference>
<dbReference type="Gene3D" id="1.10.340.70">
    <property type="match status" value="1"/>
</dbReference>
<dbReference type="PANTHER" id="PTHR37984">
    <property type="entry name" value="PROTEIN CBG26694"/>
    <property type="match status" value="1"/>
</dbReference>
<dbReference type="Proteomes" id="UP000007635">
    <property type="component" value="Chromosome IV"/>
</dbReference>
<dbReference type="AlphaFoldDB" id="A0AAQ4QR85"/>
<dbReference type="InterPro" id="IPR012337">
    <property type="entry name" value="RNaseH-like_sf"/>
</dbReference>
<feature type="domain" description="Integrase catalytic" evidence="3">
    <location>
        <begin position="153"/>
        <end position="266"/>
    </location>
</feature>
<dbReference type="PROSITE" id="PS50994">
    <property type="entry name" value="INTEGRASE"/>
    <property type="match status" value="1"/>
</dbReference>
<dbReference type="GeneTree" id="ENSGT00940000176279"/>
<dbReference type="InterPro" id="IPR001584">
    <property type="entry name" value="Integrase_cat-core"/>
</dbReference>
<name>A0AAQ4QR85_GASAC</name>
<dbReference type="Pfam" id="PF00665">
    <property type="entry name" value="rve"/>
    <property type="match status" value="1"/>
</dbReference>
<feature type="region of interest" description="Disordered" evidence="2">
    <location>
        <begin position="250"/>
        <end position="287"/>
    </location>
</feature>
<reference evidence="4" key="2">
    <citation type="submission" date="2025-08" db="UniProtKB">
        <authorList>
            <consortium name="Ensembl"/>
        </authorList>
    </citation>
    <scope>IDENTIFICATION</scope>
</reference>
<dbReference type="SUPFAM" id="SSF53098">
    <property type="entry name" value="Ribonuclease H-like"/>
    <property type="match status" value="1"/>
</dbReference>
<dbReference type="FunFam" id="1.10.340.70:FF:000001">
    <property type="entry name" value="Retrovirus-related Pol polyprotein from transposon gypsy-like Protein"/>
    <property type="match status" value="1"/>
</dbReference>
<dbReference type="InterPro" id="IPR041588">
    <property type="entry name" value="Integrase_H2C2"/>
</dbReference>
<dbReference type="PANTHER" id="PTHR37984:SF5">
    <property type="entry name" value="PROTEIN NYNRIN-LIKE"/>
    <property type="match status" value="1"/>
</dbReference>
<reference evidence="4 5" key="1">
    <citation type="journal article" date="2021" name="G3 (Bethesda)">
        <title>Improved contiguity of the threespine stickleback genome using long-read sequencing.</title>
        <authorList>
            <person name="Nath S."/>
            <person name="Shaw D.E."/>
            <person name="White M.A."/>
        </authorList>
    </citation>
    <scope>NUCLEOTIDE SEQUENCE [LARGE SCALE GENOMIC DNA]</scope>
    <source>
        <strain evidence="4 5">Lake Benthic</strain>
    </source>
</reference>
<reference evidence="4" key="3">
    <citation type="submission" date="2025-09" db="UniProtKB">
        <authorList>
            <consortium name="Ensembl"/>
        </authorList>
    </citation>
    <scope>IDENTIFICATION</scope>
</reference>
<sequence>RWALFLGRFQFTLSYRPGSRNIKPDALSRQFSSPVEDLPVETILPASCVVGAARWEVEQVVQEALRDQPAPEDCPQDRLFVPPTARSSVLQWGHASKIACHPGSHRTLTLLRQRFWWPTIAADTREFVSACSVCARSKSSHQAPAGLLRPLPIPHRPWSHIAVDFVTGLPPSEGNTVILTIVDRFSKAVHFVPLPKLPSALETANLLVLHVFRLHGIPLDIVSDRGPQFASRVWKAFCQALGASVSLSSGYHPQTNGQTERVNQDLGRPKWQSPQSRNISGEPAGYGARPVRPSDVLLLAISGWRTDIAPQRPHISLVRRCGSPLGTSRSRP</sequence>
<dbReference type="InterPro" id="IPR050951">
    <property type="entry name" value="Retrovirus_Pol_polyprotein"/>
</dbReference>
<feature type="compositionally biased region" description="Polar residues" evidence="2">
    <location>
        <begin position="250"/>
        <end position="261"/>
    </location>
</feature>
<accession>A0AAQ4QR85</accession>
<keyword evidence="5" id="KW-1185">Reference proteome</keyword>
<dbReference type="GO" id="GO:0015074">
    <property type="term" value="P:DNA integration"/>
    <property type="evidence" value="ECO:0007669"/>
    <property type="project" value="InterPro"/>
</dbReference>
<evidence type="ECO:0000313" key="5">
    <source>
        <dbReference type="Proteomes" id="UP000007635"/>
    </source>
</evidence>
<dbReference type="Pfam" id="PF17921">
    <property type="entry name" value="Integrase_H2C2"/>
    <property type="match status" value="1"/>
</dbReference>
<evidence type="ECO:0000256" key="1">
    <source>
        <dbReference type="ARBA" id="ARBA00039658"/>
    </source>
</evidence>
<organism evidence="4 5">
    <name type="scientific">Gasterosteus aculeatus aculeatus</name>
    <name type="common">three-spined stickleback</name>
    <dbReference type="NCBI Taxonomy" id="481459"/>
    <lineage>
        <taxon>Eukaryota</taxon>
        <taxon>Metazoa</taxon>
        <taxon>Chordata</taxon>
        <taxon>Craniata</taxon>
        <taxon>Vertebrata</taxon>
        <taxon>Euteleostomi</taxon>
        <taxon>Actinopterygii</taxon>
        <taxon>Neopterygii</taxon>
        <taxon>Teleostei</taxon>
        <taxon>Neoteleostei</taxon>
        <taxon>Acanthomorphata</taxon>
        <taxon>Eupercaria</taxon>
        <taxon>Perciformes</taxon>
        <taxon>Cottioidei</taxon>
        <taxon>Gasterosteales</taxon>
        <taxon>Gasterosteidae</taxon>
        <taxon>Gasterosteus</taxon>
    </lineage>
</organism>
<protein>
    <recommendedName>
        <fullName evidence="1">Gypsy retrotransposon integrase-like protein 1</fullName>
    </recommendedName>
</protein>
<proteinExistence type="predicted"/>
<evidence type="ECO:0000259" key="3">
    <source>
        <dbReference type="PROSITE" id="PS50994"/>
    </source>
</evidence>
<dbReference type="GO" id="GO:0003676">
    <property type="term" value="F:nucleic acid binding"/>
    <property type="evidence" value="ECO:0007669"/>
    <property type="project" value="InterPro"/>
</dbReference>
<evidence type="ECO:0000313" key="4">
    <source>
        <dbReference type="Ensembl" id="ENSGACP00000053814.1"/>
    </source>
</evidence>
<evidence type="ECO:0000256" key="2">
    <source>
        <dbReference type="SAM" id="MobiDB-lite"/>
    </source>
</evidence>